<proteinExistence type="inferred from homology"/>
<dbReference type="CDD" id="cd11660">
    <property type="entry name" value="SANT_TRF"/>
    <property type="match status" value="1"/>
</dbReference>
<dbReference type="Gene3D" id="3.30.40.10">
    <property type="entry name" value="Zinc/RING finger domain, C3HC4 (zinc finger)"/>
    <property type="match status" value="1"/>
</dbReference>
<dbReference type="Pfam" id="PF00855">
    <property type="entry name" value="PWWP"/>
    <property type="match status" value="1"/>
</dbReference>
<dbReference type="PROSITE" id="PS01359">
    <property type="entry name" value="ZF_PHD_1"/>
    <property type="match status" value="1"/>
</dbReference>
<keyword evidence="4" id="KW-0479">Metal-binding</keyword>
<feature type="region of interest" description="Disordered" evidence="13">
    <location>
        <begin position="1583"/>
        <end position="1615"/>
    </location>
</feature>
<dbReference type="CDD" id="cd15532">
    <property type="entry name" value="PHD2_CHD_II"/>
    <property type="match status" value="1"/>
</dbReference>
<evidence type="ECO:0000256" key="4">
    <source>
        <dbReference type="ARBA" id="ARBA00022723"/>
    </source>
</evidence>
<dbReference type="InterPro" id="IPR014001">
    <property type="entry name" value="Helicase_ATP-bd"/>
</dbReference>
<evidence type="ECO:0000256" key="2">
    <source>
        <dbReference type="ARBA" id="ARBA00009687"/>
    </source>
</evidence>
<feature type="domain" description="Myb-like" evidence="16">
    <location>
        <begin position="1834"/>
        <end position="1882"/>
    </location>
</feature>
<comment type="caution">
    <text evidence="19">The sequence shown here is derived from an EMBL/GenBank/DDBJ whole genome shotgun (WGS) entry which is preliminary data.</text>
</comment>
<dbReference type="EMBL" id="JABFUD020000020">
    <property type="protein sequence ID" value="KAI5064142.1"/>
    <property type="molecule type" value="Genomic_DNA"/>
</dbReference>
<keyword evidence="20" id="KW-1185">Reference proteome</keyword>
<feature type="compositionally biased region" description="Basic and acidic residues" evidence="13">
    <location>
        <begin position="7"/>
        <end position="30"/>
    </location>
</feature>
<feature type="compositionally biased region" description="Polar residues" evidence="13">
    <location>
        <begin position="616"/>
        <end position="640"/>
    </location>
</feature>
<protein>
    <submittedName>
        <fullName evidence="19">Uncharacterized protein</fullName>
    </submittedName>
</protein>
<feature type="region of interest" description="Disordered" evidence="13">
    <location>
        <begin position="216"/>
        <end position="239"/>
    </location>
</feature>
<dbReference type="InterPro" id="IPR001965">
    <property type="entry name" value="Znf_PHD"/>
</dbReference>
<evidence type="ECO:0000313" key="19">
    <source>
        <dbReference type="EMBL" id="KAI5064142.1"/>
    </source>
</evidence>
<feature type="region of interest" description="Disordered" evidence="13">
    <location>
        <begin position="1"/>
        <end position="53"/>
    </location>
</feature>
<dbReference type="SUPFAM" id="SSF46689">
    <property type="entry name" value="Homeodomain-like"/>
    <property type="match status" value="1"/>
</dbReference>
<feature type="compositionally biased region" description="Basic and acidic residues" evidence="13">
    <location>
        <begin position="1603"/>
        <end position="1612"/>
    </location>
</feature>
<dbReference type="SMART" id="SM00487">
    <property type="entry name" value="DEXDc"/>
    <property type="match status" value="1"/>
</dbReference>
<evidence type="ECO:0000313" key="20">
    <source>
        <dbReference type="Proteomes" id="UP000886520"/>
    </source>
</evidence>
<dbReference type="InterPro" id="IPR019786">
    <property type="entry name" value="Zinc_finger_PHD-type_CS"/>
</dbReference>
<evidence type="ECO:0000259" key="15">
    <source>
        <dbReference type="PROSITE" id="PS50016"/>
    </source>
</evidence>
<dbReference type="CDD" id="cd18793">
    <property type="entry name" value="SF2_C_SNF"/>
    <property type="match status" value="1"/>
</dbReference>
<evidence type="ECO:0000259" key="18">
    <source>
        <dbReference type="PROSITE" id="PS51194"/>
    </source>
</evidence>
<evidence type="ECO:0000256" key="1">
    <source>
        <dbReference type="ARBA" id="ARBA00004123"/>
    </source>
</evidence>
<dbReference type="SUPFAM" id="SSF57903">
    <property type="entry name" value="FYVE/PHD zinc finger"/>
    <property type="match status" value="1"/>
</dbReference>
<gene>
    <name evidence="19" type="ORF">GOP47_0020812</name>
</gene>
<dbReference type="PROSITE" id="PS51194">
    <property type="entry name" value="HELICASE_CTER"/>
    <property type="match status" value="1"/>
</dbReference>
<evidence type="ECO:0000256" key="3">
    <source>
        <dbReference type="ARBA" id="ARBA00022528"/>
    </source>
</evidence>
<evidence type="ECO:0000256" key="7">
    <source>
        <dbReference type="ARBA" id="ARBA00022771"/>
    </source>
</evidence>
<dbReference type="SMART" id="SM00490">
    <property type="entry name" value="HELICc"/>
    <property type="match status" value="1"/>
</dbReference>
<name>A0A9D4UA93_ADICA</name>
<dbReference type="PROSITE" id="PS50013">
    <property type="entry name" value="CHROMO_2"/>
    <property type="match status" value="2"/>
</dbReference>
<feature type="region of interest" description="Disordered" evidence="13">
    <location>
        <begin position="2148"/>
        <end position="2176"/>
    </location>
</feature>
<feature type="region of interest" description="Disordered" evidence="13">
    <location>
        <begin position="2398"/>
        <end position="2486"/>
    </location>
</feature>
<dbReference type="InterPro" id="IPR049730">
    <property type="entry name" value="SNF2/RAD54-like_C"/>
</dbReference>
<dbReference type="InterPro" id="IPR001650">
    <property type="entry name" value="Helicase_C-like"/>
</dbReference>
<evidence type="ECO:0000256" key="6">
    <source>
        <dbReference type="ARBA" id="ARBA00022741"/>
    </source>
</evidence>
<dbReference type="PANTHER" id="PTHR45623">
    <property type="entry name" value="CHROMODOMAIN-HELICASE-DNA-BINDING PROTEIN 3-RELATED-RELATED"/>
    <property type="match status" value="1"/>
</dbReference>
<dbReference type="SMART" id="SM00298">
    <property type="entry name" value="CHROMO"/>
    <property type="match status" value="2"/>
</dbReference>
<dbReference type="GO" id="GO:0140658">
    <property type="term" value="F:ATP-dependent chromatin remodeler activity"/>
    <property type="evidence" value="ECO:0007669"/>
    <property type="project" value="TreeGrafter"/>
</dbReference>
<feature type="region of interest" description="Disordered" evidence="13">
    <location>
        <begin position="550"/>
        <end position="640"/>
    </location>
</feature>
<dbReference type="GO" id="GO:0003677">
    <property type="term" value="F:DNA binding"/>
    <property type="evidence" value="ECO:0007669"/>
    <property type="project" value="TreeGrafter"/>
</dbReference>
<dbReference type="InterPro" id="IPR019787">
    <property type="entry name" value="Znf_PHD-finger"/>
</dbReference>
<dbReference type="GO" id="GO:0008270">
    <property type="term" value="F:zinc ion binding"/>
    <property type="evidence" value="ECO:0007669"/>
    <property type="project" value="UniProtKB-KW"/>
</dbReference>
<dbReference type="Gene3D" id="3.40.50.10810">
    <property type="entry name" value="Tandem AAA-ATPase domain"/>
    <property type="match status" value="1"/>
</dbReference>
<dbReference type="GO" id="GO:0016887">
    <property type="term" value="F:ATP hydrolysis activity"/>
    <property type="evidence" value="ECO:0007669"/>
    <property type="project" value="TreeGrafter"/>
</dbReference>
<feature type="compositionally biased region" description="Polar residues" evidence="13">
    <location>
        <begin position="560"/>
        <end position="570"/>
    </location>
</feature>
<evidence type="ECO:0000259" key="17">
    <source>
        <dbReference type="PROSITE" id="PS51192"/>
    </source>
</evidence>
<keyword evidence="3" id="KW-0150">Chloroplast</keyword>
<comment type="subcellular location">
    <subcellularLocation>
        <location evidence="1">Nucleus</location>
    </subcellularLocation>
</comment>
<dbReference type="PANTHER" id="PTHR45623:SF28">
    <property type="entry name" value="PROTEIN CHROMATIN REMODELING 4"/>
    <property type="match status" value="1"/>
</dbReference>
<dbReference type="InterPro" id="IPR000330">
    <property type="entry name" value="SNF2_N"/>
</dbReference>
<dbReference type="Pfam" id="PF00385">
    <property type="entry name" value="Chromo"/>
    <property type="match status" value="1"/>
</dbReference>
<feature type="region of interest" description="Disordered" evidence="13">
    <location>
        <begin position="1477"/>
        <end position="1496"/>
    </location>
</feature>
<feature type="compositionally biased region" description="Low complexity" evidence="13">
    <location>
        <begin position="401"/>
        <end position="411"/>
    </location>
</feature>
<dbReference type="Gene3D" id="2.40.50.40">
    <property type="match status" value="2"/>
</dbReference>
<feature type="domain" description="Chromo" evidence="14">
    <location>
        <begin position="659"/>
        <end position="709"/>
    </location>
</feature>
<dbReference type="InterPro" id="IPR038718">
    <property type="entry name" value="SNF2-like_sf"/>
</dbReference>
<dbReference type="Gene3D" id="3.40.50.300">
    <property type="entry name" value="P-loop containing nucleotide triphosphate hydrolases"/>
    <property type="match status" value="1"/>
</dbReference>
<dbReference type="Gene3D" id="2.30.30.140">
    <property type="match status" value="1"/>
</dbReference>
<keyword evidence="6" id="KW-0547">Nucleotide-binding</keyword>
<dbReference type="InterPro" id="IPR023780">
    <property type="entry name" value="Chromo_domain"/>
</dbReference>
<organism evidence="19 20">
    <name type="scientific">Adiantum capillus-veneris</name>
    <name type="common">Maidenhair fern</name>
    <dbReference type="NCBI Taxonomy" id="13818"/>
    <lineage>
        <taxon>Eukaryota</taxon>
        <taxon>Viridiplantae</taxon>
        <taxon>Streptophyta</taxon>
        <taxon>Embryophyta</taxon>
        <taxon>Tracheophyta</taxon>
        <taxon>Polypodiopsida</taxon>
        <taxon>Polypodiidae</taxon>
        <taxon>Polypodiales</taxon>
        <taxon>Pteridineae</taxon>
        <taxon>Pteridaceae</taxon>
        <taxon>Vittarioideae</taxon>
        <taxon>Adiantum</taxon>
    </lineage>
</organism>
<feature type="compositionally biased region" description="Basic and acidic residues" evidence="13">
    <location>
        <begin position="2434"/>
        <end position="2454"/>
    </location>
</feature>
<dbReference type="Pfam" id="PF06465">
    <property type="entry name" value="DUF1087"/>
    <property type="match status" value="1"/>
</dbReference>
<dbReference type="InterPro" id="IPR027417">
    <property type="entry name" value="P-loop_NTPase"/>
</dbReference>
<keyword evidence="3" id="KW-0934">Plastid</keyword>
<reference evidence="19" key="1">
    <citation type="submission" date="2021-01" db="EMBL/GenBank/DDBJ databases">
        <title>Adiantum capillus-veneris genome.</title>
        <authorList>
            <person name="Fang Y."/>
            <person name="Liao Q."/>
        </authorList>
    </citation>
    <scope>NUCLEOTIDE SEQUENCE</scope>
    <source>
        <strain evidence="19">H3</strain>
        <tissue evidence="19">Leaf</tissue>
    </source>
</reference>
<feature type="compositionally biased region" description="Polar residues" evidence="13">
    <location>
        <begin position="40"/>
        <end position="51"/>
    </location>
</feature>
<dbReference type="GO" id="GO:0000785">
    <property type="term" value="C:chromatin"/>
    <property type="evidence" value="ECO:0007669"/>
    <property type="project" value="TreeGrafter"/>
</dbReference>
<sequence>MLSDFGGSKRENSGDDPLKECDNTRKRSSEDGDFLVLPSRASSSPSETYLSASKLPIESRGSWKRNRTARKDGGARRWENANTEVLQLPNGRFKTFSPGSLVWGKRDNGLRWPAQVCSLEETVIDKLNKPKSGKHILVKFVGLDDSDGNIPFSYVDPKSLSIYKPNIEKLVKQSFNIPDEKAKFEASIVKANEVYAMNSDEGLICPLAELDGMDMEDTSKQQRKKRSGSGSKQRSKLGATAADGFKDVDAIKPRKRQRESRELKLNRYIDYIEFEEDPQELSADTQSQHRAKKRRLSAVRNGLIKELAAKQDILDHEIAFREKTRGDDGYFFECVVCDMGGNLLCCDYCPRTYHLDCLDPPLKRAPPGKWHCPTCRENLASSKVPLCRSLDSKRSKSKKSTISTSDALLSSSKDKKTDNSEASASAPSLPQKRTKSLRKFDDGRAAIKASLQAQLCSLCGTNIESNSRSLQGACLCKDCDKAGGLDTGGSPEKESKQMGTSDTEVKVIDAVKRIPDDHYKKASMLALEVDRIFGCRLMSSVLPSGHVLKHSSQETEPLLESSTEGKSNSAVEVRSMHALRECENGADRESNSWIVSDQEKPSNNGVPENLKEAAEATSSSCLVSRGTSLQTKNEESMNNETISNSEAHTMVGRENDEISEAQKDLDANDDKPPLLYEFLVKWVGKSHIHDQWVKETELKALAKRKLDNYRFKYRNACINLVNEMWCKPQRIVAKRQELTDAHEVLVKWCGLPYDECTWENIDEPVIENHPELLESYNNFEKAALADEEVVTSQSVDKRSGEISTLIEQPEYIKGGTLFPHQMEALNWLRKCWGRKKNVILADEMGLGKTISASAFLCSLYKEFKVNAPCLVLVPLSTMPNWMAEFSMWTPDLNVVEYHGGAKARAIIRQFEWHATGGHNLKKDQRSFKFNVLLTTYEMIIADASQLRSIPWEVLIVDEGHRLKNTGSKLVQLLNTFSFSQRVLLTGTPLQNNIGEMHNLLRFLQLDAFPSLAAFEDKFSSLSTAEQVDELKKLVAPHMLRRLKKDAMQNIPPKMECVVPVELSSLQAEYYRALLTKNYQVLRQAGKPNQHQSLVNIVVQLRKVCNHPYLIPGTEPETGSADFLQEMRIKASAKLTLLHAMLKVLKEQGHRVLIFSQMTRLLDILEDYLVVEFGNNTFERVDGSISVADRQAAIARFNQDPSRFVFLLSTRACGLGINLATADTVIIYDSDFNPHADIQAMNRAHRIGQSKRLLVYRLVVRASVEERILQLAKRKLMLDHLFANKSGSQKEVEDILKWGTEELFQDGSATGEGVSSVSCADDVVEGSAEPDGKHRKRSGGLGDVYEDTCHKAGRAKILWDDTAIARLLDRSEIGTEALEAEGESDMLGSFKAWDWNEQEAGDDEEANDCLIKEKDADSPFEANAVTSGQGAEEESNWDKILRTRWEKQQIEEEGALGRGKRTRKTVSYKEDFNMAVAEVSSESGNEDEDPEPEYTPAGRALKSKLARLRARQKERIAARGNKDSVENFGVFYNSLAYSCIGSQVALPPCTTSMFLPVQLSEQDLQTLLSNTGVTTSVFMAERNDPAAKGDLATPETEASLQPGRKRDRERGLCEQEDSTCNEIMKTETLANNLSRDSDQAAGGEETGLNAESLHGQTIEAHAGNISLDSQADATGKEGEPNSIALLNIRAEALDVQDLLSREKLESTCGLFLQTLVNRPPLESGSMKSIPEFLSTGPESTPEHRIDVLETSRLMEHPEKSRAVLNLGSTNSSQSSTVADCLAEGCAPKSEPDLGCGSNIAGCSHQSDEIKEKPFPFLPFSGDDRVACRTSETSIWTEEELDTLWSGVRRHGRGNWAVMLRDPKLCFSKLKTVKDLEVRWNEEQIKLLGGPLEYRDPCLNEGTKALLNTFCAGFQTPTSQRDNVYTPGGTKDFTNPAGLMQTRGFTLPDFDMESLSRRGSRVEAMKLPSLPQFGAELKSQLPHLSSTPENTVFSREPVPWMDLGHKFDLPMPGLKPMCPDKQGVYPSKDRGPLFSGARGISPSTTQSSPFQLNQSSADLQVSGLLPRCSVGDNEWKFSNLQLRFEKGPPFVPADLGELPKSRLLSDKLAQSLQDLPGVKPNLNFLLSEKHAEPRGGGLHQKLGSFNMKGVKEKSKASQSAQPNLVAEGAGGKTTNSSSLPHWLREAFKPSPVDTPAMPSTIGAVSHAISLVYRECKPTLPAWVTPGPLPVAPHRKTKKRRKRKKGVGPGCRMMGDAHAGTREQLGNVLLPNLTPPGMHSQFPMLGLGSSGLFENRLIAQDTQQPLALLNGSSLPPLPHAIVPKYDWQGSDNAFPRLDLQGQFSGLGNLPLPTCTISQSMPLPSLPSPFMSYGQFVTSDLSLSSLFPKTGLNFQDQSTVQQRWPLPGSGSLQSLHIPPQSNPPDLKVIELDPPGAPERQKEKSPSLRSEESSSKTHSDTQVQVSGGVQSNIKDDASSEETVSDSKNNAG</sequence>
<dbReference type="Pfam" id="PF00176">
    <property type="entry name" value="SNF2-rel_dom"/>
    <property type="match status" value="1"/>
</dbReference>
<dbReference type="InterPro" id="IPR009057">
    <property type="entry name" value="Homeodomain-like_sf"/>
</dbReference>
<feature type="region of interest" description="Disordered" evidence="13">
    <location>
        <begin position="2228"/>
        <end position="2254"/>
    </location>
</feature>
<evidence type="ECO:0000259" key="16">
    <source>
        <dbReference type="PROSITE" id="PS50090"/>
    </source>
</evidence>
<dbReference type="Gene3D" id="1.10.10.60">
    <property type="entry name" value="Homeodomain-like"/>
    <property type="match status" value="1"/>
</dbReference>
<dbReference type="CDD" id="cd05162">
    <property type="entry name" value="PWWP"/>
    <property type="match status" value="1"/>
</dbReference>
<keyword evidence="10" id="KW-0067">ATP-binding</keyword>
<dbReference type="CDD" id="cd18659">
    <property type="entry name" value="CD2_tandem"/>
    <property type="match status" value="1"/>
</dbReference>
<evidence type="ECO:0000256" key="10">
    <source>
        <dbReference type="ARBA" id="ARBA00022840"/>
    </source>
</evidence>
<keyword evidence="7 12" id="KW-0863">Zinc-finger</keyword>
<feature type="compositionally biased region" description="Polar residues" evidence="13">
    <location>
        <begin position="591"/>
        <end position="606"/>
    </location>
</feature>
<keyword evidence="8" id="KW-0378">Hydrolase</keyword>
<evidence type="ECO:0000259" key="14">
    <source>
        <dbReference type="PROSITE" id="PS50013"/>
    </source>
</evidence>
<dbReference type="InterPro" id="IPR000953">
    <property type="entry name" value="Chromo/chromo_shadow_dom"/>
</dbReference>
<feature type="compositionally biased region" description="Basic and acidic residues" evidence="13">
    <location>
        <begin position="574"/>
        <end position="590"/>
    </location>
</feature>
<feature type="region of interest" description="Disordered" evidence="13">
    <location>
        <begin position="401"/>
        <end position="435"/>
    </location>
</feature>
<evidence type="ECO:0000256" key="8">
    <source>
        <dbReference type="ARBA" id="ARBA00022801"/>
    </source>
</evidence>
<keyword evidence="5" id="KW-0677">Repeat</keyword>
<dbReference type="InterPro" id="IPR009463">
    <property type="entry name" value="DUF1087"/>
</dbReference>
<feature type="domain" description="Helicase ATP-binding" evidence="17">
    <location>
        <begin position="829"/>
        <end position="1006"/>
    </location>
</feature>
<dbReference type="PROSITE" id="PS51192">
    <property type="entry name" value="HELICASE_ATP_BIND_1"/>
    <property type="match status" value="1"/>
</dbReference>
<dbReference type="OrthoDB" id="5857104at2759"/>
<dbReference type="Pfam" id="PF00628">
    <property type="entry name" value="PHD"/>
    <property type="match status" value="1"/>
</dbReference>
<feature type="compositionally biased region" description="Polar residues" evidence="13">
    <location>
        <begin position="2455"/>
        <end position="2467"/>
    </location>
</feature>
<keyword evidence="9" id="KW-0862">Zinc</keyword>
<evidence type="ECO:0000256" key="9">
    <source>
        <dbReference type="ARBA" id="ARBA00022833"/>
    </source>
</evidence>
<evidence type="ECO:0000256" key="13">
    <source>
        <dbReference type="SAM" id="MobiDB-lite"/>
    </source>
</evidence>
<dbReference type="Proteomes" id="UP000886520">
    <property type="component" value="Chromosome 20"/>
</dbReference>
<feature type="compositionally biased region" description="Basic residues" evidence="13">
    <location>
        <begin position="2230"/>
        <end position="2243"/>
    </location>
</feature>
<dbReference type="InterPro" id="IPR011011">
    <property type="entry name" value="Znf_FYVE_PHD"/>
</dbReference>
<dbReference type="InterPro" id="IPR000313">
    <property type="entry name" value="PWWP_dom"/>
</dbReference>
<feature type="domain" description="Helicase C-terminal" evidence="18">
    <location>
        <begin position="1136"/>
        <end position="1295"/>
    </location>
</feature>
<dbReference type="GO" id="GO:0003682">
    <property type="term" value="F:chromatin binding"/>
    <property type="evidence" value="ECO:0007669"/>
    <property type="project" value="TreeGrafter"/>
</dbReference>
<dbReference type="SMART" id="SM00249">
    <property type="entry name" value="PHD"/>
    <property type="match status" value="1"/>
</dbReference>
<evidence type="ECO:0000256" key="12">
    <source>
        <dbReference type="PROSITE-ProRule" id="PRU00146"/>
    </source>
</evidence>
<dbReference type="SUPFAM" id="SSF54160">
    <property type="entry name" value="Chromo domain-like"/>
    <property type="match status" value="2"/>
</dbReference>
<evidence type="ECO:0000256" key="11">
    <source>
        <dbReference type="ARBA" id="ARBA00023242"/>
    </source>
</evidence>
<dbReference type="InterPro" id="IPR013083">
    <property type="entry name" value="Znf_RING/FYVE/PHD"/>
</dbReference>
<keyword evidence="11" id="KW-0539">Nucleus</keyword>
<evidence type="ECO:0000256" key="5">
    <source>
        <dbReference type="ARBA" id="ARBA00022737"/>
    </source>
</evidence>
<accession>A0A9D4UA93</accession>
<feature type="domain" description="Chromo" evidence="14">
    <location>
        <begin position="726"/>
        <end position="788"/>
    </location>
</feature>
<dbReference type="InterPro" id="IPR001005">
    <property type="entry name" value="SANT/Myb"/>
</dbReference>
<feature type="domain" description="PHD-type" evidence="15">
    <location>
        <begin position="331"/>
        <end position="378"/>
    </location>
</feature>
<comment type="similarity">
    <text evidence="2">Belongs to the SNF2/RAD54 helicase family. ISWI subfamily.</text>
</comment>
<dbReference type="SUPFAM" id="SSF52540">
    <property type="entry name" value="P-loop containing nucleoside triphosphate hydrolases"/>
    <property type="match status" value="2"/>
</dbReference>
<dbReference type="CDD" id="cd18660">
    <property type="entry name" value="CD1_tandem"/>
    <property type="match status" value="1"/>
</dbReference>
<dbReference type="PROSITE" id="PS50016">
    <property type="entry name" value="ZF_PHD_2"/>
    <property type="match status" value="1"/>
</dbReference>
<dbReference type="PROSITE" id="PS50090">
    <property type="entry name" value="MYB_LIKE"/>
    <property type="match status" value="1"/>
</dbReference>
<dbReference type="InterPro" id="IPR016197">
    <property type="entry name" value="Chromo-like_dom_sf"/>
</dbReference>
<dbReference type="SMART" id="SM01147">
    <property type="entry name" value="DUF1087"/>
    <property type="match status" value="1"/>
</dbReference>
<dbReference type="Pfam" id="PF00271">
    <property type="entry name" value="Helicase_C"/>
    <property type="match status" value="1"/>
</dbReference>
<dbReference type="GO" id="GO:0042393">
    <property type="term" value="F:histone binding"/>
    <property type="evidence" value="ECO:0007669"/>
    <property type="project" value="TreeGrafter"/>
</dbReference>
<dbReference type="GO" id="GO:0005634">
    <property type="term" value="C:nucleus"/>
    <property type="evidence" value="ECO:0007669"/>
    <property type="project" value="UniProtKB-SubCell"/>
</dbReference>
<dbReference type="SUPFAM" id="SSF63748">
    <property type="entry name" value="Tudor/PWWP/MBT"/>
    <property type="match status" value="1"/>
</dbReference>
<dbReference type="GO" id="GO:0005524">
    <property type="term" value="F:ATP binding"/>
    <property type="evidence" value="ECO:0007669"/>
    <property type="project" value="UniProtKB-KW"/>
</dbReference>